<dbReference type="RefSeq" id="WP_155842570.1">
    <property type="nucleotide sequence ID" value="NZ_BAAAIA010000005.1"/>
</dbReference>
<keyword evidence="3" id="KW-1185">Reference proteome</keyword>
<evidence type="ECO:0000256" key="1">
    <source>
        <dbReference type="SAM" id="MobiDB-lite"/>
    </source>
</evidence>
<sequence>MGRRQSRANNGRAREARSLETQIDRHLRAAERFAILQGDSDAETLVNIETAIKRGVAELLTLIDGHSAFDVIANSFMQNLVGDPESYEETTHEGAPIVTELVALVAMSSDHAQRPAIEQGWPPMDEVQTLALQILELGRFRQVLGKVNADDTQELSSQLAMREFTIRNAAYPHMMEEFLDDLTSRLDEAERVVEVLGFRPSDGFRIVQQITQNRHDRLSARMHRVGEIQDQAEALARVLPESQDRAVTASDDDQVYENWYAIWGTFWRDIEELGLLDVDELAAQTEISPTVVSRIIAALTIDLSKQNSMDLVESFLGGRNPFRGSPILQESGSGRLMAVHEVDILPALRVAMERVLIGSPAEAEYTEVRAKLVETTALGFLVAMLPGARIFPSFEHFAPTDPAIKEGPEAYTQLVECDGLLLLDDVAIVLEAKAGALSQKAREGNRARLGSDLRRLVSTASQQAARLRDLILTDRQVVLRDRSVMDLSHVKEVYSIVVILEDLNQLATVTDDLVRTGVLRGPLLPWVVNLFDLRIVSEVIDRPAEFLIYLRRRTLPELTRTVLAQDELDYFMYFLSEGLYIEVDPDVEQQEWKHSRVTTAKRRKFRNQSVTILASHTVSLDSWYFYQQGDRHTPAPKPHLNVRDELKSFVDLIADARPPGWLPTAAALLSGDASTRRGVLEMPAILGEMSHRDGLQHTSTMVLGDRRQNRMLIVWLVVPARVSAQMQEELISSHEQYLAAKKHQLDLERAAMMIFDSDGQYLGLRFDNRDVGPDADLDEAIASRGLRVESALTPAQLTMRLRAERSKASPSPSGNKNRKEPR</sequence>
<accession>A0A7C9LYR9</accession>
<dbReference type="AlphaFoldDB" id="A0A7C9LYR9"/>
<dbReference type="EMBL" id="WODA01000022">
    <property type="protein sequence ID" value="MUN07717.1"/>
    <property type="molecule type" value="Genomic_DNA"/>
</dbReference>
<proteinExistence type="predicted"/>
<name>A0A7C9LYR9_9MICO</name>
<comment type="caution">
    <text evidence="2">The sequence shown here is derived from an EMBL/GenBank/DDBJ whole genome shotgun (WGS) entry which is preliminary data.</text>
</comment>
<reference evidence="2 3" key="1">
    <citation type="submission" date="2019-11" db="EMBL/GenBank/DDBJ databases">
        <title>Agromyces kandeliae sp. nov., isolated from mangrove soil.</title>
        <authorList>
            <person name="Wang R."/>
        </authorList>
    </citation>
    <scope>NUCLEOTIDE SEQUENCE [LARGE SCALE GENOMIC DNA]</scope>
    <source>
        <strain evidence="2 3">JCM 11431</strain>
    </source>
</reference>
<gene>
    <name evidence="2" type="ORF">GLX25_11395</name>
</gene>
<dbReference type="Proteomes" id="UP000480122">
    <property type="component" value="Unassembled WGS sequence"/>
</dbReference>
<evidence type="ECO:0000313" key="2">
    <source>
        <dbReference type="EMBL" id="MUN07717.1"/>
    </source>
</evidence>
<evidence type="ECO:0000313" key="3">
    <source>
        <dbReference type="Proteomes" id="UP000480122"/>
    </source>
</evidence>
<dbReference type="OrthoDB" id="5177790at2"/>
<feature type="region of interest" description="Disordered" evidence="1">
    <location>
        <begin position="800"/>
        <end position="822"/>
    </location>
</feature>
<protein>
    <submittedName>
        <fullName evidence="2">Uncharacterized protein</fullName>
    </submittedName>
</protein>
<organism evidence="2 3">
    <name type="scientific">Agromyces luteolus</name>
    <dbReference type="NCBI Taxonomy" id="88373"/>
    <lineage>
        <taxon>Bacteria</taxon>
        <taxon>Bacillati</taxon>
        <taxon>Actinomycetota</taxon>
        <taxon>Actinomycetes</taxon>
        <taxon>Micrococcales</taxon>
        <taxon>Microbacteriaceae</taxon>
        <taxon>Agromyces</taxon>
    </lineage>
</organism>